<dbReference type="Gene3D" id="3.90.70.10">
    <property type="entry name" value="Cysteine proteinases"/>
    <property type="match status" value="1"/>
</dbReference>
<dbReference type="EMBL" id="CP042387">
    <property type="protein sequence ID" value="QEA43777.1"/>
    <property type="molecule type" value="Genomic_DNA"/>
</dbReference>
<reference evidence="2 3" key="1">
    <citation type="submission" date="2019-06" db="EMBL/GenBank/DDBJ databases">
        <title>Genome analyses of bacteria isolated from kimchi.</title>
        <authorList>
            <person name="Lee S."/>
            <person name="Ahn S."/>
            <person name="Roh S."/>
        </authorList>
    </citation>
    <scope>NUCLEOTIDE SEQUENCE [LARGE SCALE GENOMIC DNA]</scope>
    <source>
        <strain evidence="2 3">CBA3625</strain>
    </source>
</reference>
<gene>
    <name evidence="2" type="ORF">FGL83_03300</name>
</gene>
<evidence type="ECO:0000259" key="1">
    <source>
        <dbReference type="PROSITE" id="PS50990"/>
    </source>
</evidence>
<accession>A0AAP9J9T1</accession>
<dbReference type="Proteomes" id="UP000321298">
    <property type="component" value="Chromosome"/>
</dbReference>
<dbReference type="GO" id="GO:0005524">
    <property type="term" value="F:ATP binding"/>
    <property type="evidence" value="ECO:0007669"/>
    <property type="project" value="InterPro"/>
</dbReference>
<protein>
    <recommendedName>
        <fullName evidence="1">Peptidase C39 domain-containing protein</fullName>
    </recommendedName>
</protein>
<feature type="domain" description="Peptidase C39" evidence="1">
    <location>
        <begin position="25"/>
        <end position="152"/>
    </location>
</feature>
<dbReference type="CDD" id="cd02418">
    <property type="entry name" value="Peptidase_C39B"/>
    <property type="match status" value="1"/>
</dbReference>
<evidence type="ECO:0000313" key="3">
    <source>
        <dbReference type="Proteomes" id="UP000321298"/>
    </source>
</evidence>
<sequence length="159" mass="17398">MISSVPIWYWLKHKMTQPNFQYIAQEDEMACGLAALAMVIAHYGTSPALSRLRQLTQTNALGTTAYGLLSAAQTLHFDTLALQADQTLLTQPDLLLPFIAHVRQPTGDYHYVVVYGRAGQDLCMADPDPAVGKIKLSLSAFSRMWTGVALFITPPSAST</sequence>
<name>A0AAP9J9T1_LEULA</name>
<dbReference type="GO" id="GO:0008233">
    <property type="term" value="F:peptidase activity"/>
    <property type="evidence" value="ECO:0007669"/>
    <property type="project" value="InterPro"/>
</dbReference>
<organism evidence="2 3">
    <name type="scientific">Leuconostoc lactis</name>
    <dbReference type="NCBI Taxonomy" id="1246"/>
    <lineage>
        <taxon>Bacteria</taxon>
        <taxon>Bacillati</taxon>
        <taxon>Bacillota</taxon>
        <taxon>Bacilli</taxon>
        <taxon>Lactobacillales</taxon>
        <taxon>Lactobacillaceae</taxon>
        <taxon>Leuconostoc</taxon>
    </lineage>
</organism>
<dbReference type="GO" id="GO:0016020">
    <property type="term" value="C:membrane"/>
    <property type="evidence" value="ECO:0007669"/>
    <property type="project" value="InterPro"/>
</dbReference>
<evidence type="ECO:0000313" key="2">
    <source>
        <dbReference type="EMBL" id="QEA43777.1"/>
    </source>
</evidence>
<dbReference type="PROSITE" id="PS50990">
    <property type="entry name" value="PEPTIDASE_C39"/>
    <property type="match status" value="1"/>
</dbReference>
<dbReference type="AlphaFoldDB" id="A0AAP9J9T1"/>
<dbReference type="GO" id="GO:0006508">
    <property type="term" value="P:proteolysis"/>
    <property type="evidence" value="ECO:0007669"/>
    <property type="project" value="InterPro"/>
</dbReference>
<keyword evidence="3" id="KW-1185">Reference proteome</keyword>
<dbReference type="Pfam" id="PF03412">
    <property type="entry name" value="Peptidase_C39"/>
    <property type="match status" value="1"/>
</dbReference>
<dbReference type="InterPro" id="IPR005074">
    <property type="entry name" value="Peptidase_C39"/>
</dbReference>
<proteinExistence type="predicted"/>